<dbReference type="RefSeq" id="WP_082776547.1">
    <property type="nucleotide sequence ID" value="NZ_JBFALK010000001.1"/>
</dbReference>
<dbReference type="Proteomes" id="UP001551675">
    <property type="component" value="Unassembled WGS sequence"/>
</dbReference>
<dbReference type="InterPro" id="IPR000182">
    <property type="entry name" value="GNAT_dom"/>
</dbReference>
<organism evidence="2 3">
    <name type="scientific">Microtetraspora glauca</name>
    <dbReference type="NCBI Taxonomy" id="1996"/>
    <lineage>
        <taxon>Bacteria</taxon>
        <taxon>Bacillati</taxon>
        <taxon>Actinomycetota</taxon>
        <taxon>Actinomycetes</taxon>
        <taxon>Streptosporangiales</taxon>
        <taxon>Streptosporangiaceae</taxon>
        <taxon>Microtetraspora</taxon>
    </lineage>
</organism>
<accession>A0ABV3G6K2</accession>
<comment type="caution">
    <text evidence="2">The sequence shown here is derived from an EMBL/GenBank/DDBJ whole genome shotgun (WGS) entry which is preliminary data.</text>
</comment>
<name>A0ABV3G6K2_MICGL</name>
<dbReference type="PROSITE" id="PS51186">
    <property type="entry name" value="GNAT"/>
    <property type="match status" value="1"/>
</dbReference>
<feature type="domain" description="N-acetyltransferase" evidence="1">
    <location>
        <begin position="9"/>
        <end position="146"/>
    </location>
</feature>
<dbReference type="InterPro" id="IPR016181">
    <property type="entry name" value="Acyl_CoA_acyltransferase"/>
</dbReference>
<evidence type="ECO:0000313" key="3">
    <source>
        <dbReference type="Proteomes" id="UP001551675"/>
    </source>
</evidence>
<evidence type="ECO:0000259" key="1">
    <source>
        <dbReference type="PROSITE" id="PS51186"/>
    </source>
</evidence>
<evidence type="ECO:0000313" key="2">
    <source>
        <dbReference type="EMBL" id="MEV0967264.1"/>
    </source>
</evidence>
<sequence length="149" mass="16958">MPPPRLDMFVLREGVWKDIGSSVLQIRRKVFQDEQGIARHLDEDGYDEDCLHFLVETAVGEPVGTARMWHNHLQRLAVLDRVRNQGIGFLLVASMLRTAHVQRFGHVEATAQPSALGLARLFGFDVDPVVREIAGRPHHRVSKQMIFEE</sequence>
<keyword evidence="3" id="KW-1185">Reference proteome</keyword>
<dbReference type="Gene3D" id="3.40.630.30">
    <property type="match status" value="1"/>
</dbReference>
<dbReference type="GO" id="GO:0016746">
    <property type="term" value="F:acyltransferase activity"/>
    <property type="evidence" value="ECO:0007669"/>
    <property type="project" value="UniProtKB-KW"/>
</dbReference>
<keyword evidence="2" id="KW-0808">Transferase</keyword>
<dbReference type="CDD" id="cd04301">
    <property type="entry name" value="NAT_SF"/>
    <property type="match status" value="1"/>
</dbReference>
<gene>
    <name evidence="2" type="ORF">AB0I59_01415</name>
</gene>
<dbReference type="Pfam" id="PF13673">
    <property type="entry name" value="Acetyltransf_10"/>
    <property type="match status" value="1"/>
</dbReference>
<keyword evidence="2" id="KW-0012">Acyltransferase</keyword>
<reference evidence="2 3" key="1">
    <citation type="submission" date="2024-06" db="EMBL/GenBank/DDBJ databases">
        <title>The Natural Products Discovery Center: Release of the First 8490 Sequenced Strains for Exploring Actinobacteria Biosynthetic Diversity.</title>
        <authorList>
            <person name="Kalkreuter E."/>
            <person name="Kautsar S.A."/>
            <person name="Yang D."/>
            <person name="Bader C.D."/>
            <person name="Teijaro C.N."/>
            <person name="Fluegel L."/>
            <person name="Davis C.M."/>
            <person name="Simpson J.R."/>
            <person name="Lauterbach L."/>
            <person name="Steele A.D."/>
            <person name="Gui C."/>
            <person name="Meng S."/>
            <person name="Li G."/>
            <person name="Viehrig K."/>
            <person name="Ye F."/>
            <person name="Su P."/>
            <person name="Kiefer A.F."/>
            <person name="Nichols A."/>
            <person name="Cepeda A.J."/>
            <person name="Yan W."/>
            <person name="Fan B."/>
            <person name="Jiang Y."/>
            <person name="Adhikari A."/>
            <person name="Zheng C.-J."/>
            <person name="Schuster L."/>
            <person name="Cowan T.M."/>
            <person name="Smanski M.J."/>
            <person name="Chevrette M.G."/>
            <person name="De Carvalho L.P.S."/>
            <person name="Shen B."/>
        </authorList>
    </citation>
    <scope>NUCLEOTIDE SEQUENCE [LARGE SCALE GENOMIC DNA]</scope>
    <source>
        <strain evidence="2 3">NPDC050100</strain>
    </source>
</reference>
<protein>
    <submittedName>
        <fullName evidence="2">GNAT family N-acetyltransferase</fullName>
        <ecNumber evidence="2">2.3.1.-</ecNumber>
    </submittedName>
</protein>
<proteinExistence type="predicted"/>
<dbReference type="EMBL" id="JBFALK010000001">
    <property type="protein sequence ID" value="MEV0967264.1"/>
    <property type="molecule type" value="Genomic_DNA"/>
</dbReference>
<dbReference type="SUPFAM" id="SSF55729">
    <property type="entry name" value="Acyl-CoA N-acyltransferases (Nat)"/>
    <property type="match status" value="1"/>
</dbReference>
<dbReference type="EC" id="2.3.1.-" evidence="2"/>